<name>A0ABY3YP17_9FLAO</name>
<accession>A0ABY3YP17</accession>
<evidence type="ECO:0000256" key="1">
    <source>
        <dbReference type="SAM" id="Phobius"/>
    </source>
</evidence>
<reference evidence="2 3" key="1">
    <citation type="journal article" date="2018" name="Int. J. Syst. Evol. Microbiol.">
        <title>Zhouia spongiae sp. nov., isolated from a marine sponge.</title>
        <authorList>
            <person name="Zhuang L."/>
            <person name="Lin B."/>
            <person name="Qin F."/>
            <person name="Luo L."/>
        </authorList>
    </citation>
    <scope>NUCLEOTIDE SEQUENCE [LARGE SCALE GENOMIC DNA]</scope>
    <source>
        <strain evidence="2 3">HN-Y44</strain>
    </source>
</reference>
<keyword evidence="1" id="KW-1133">Transmembrane helix</keyword>
<dbReference type="Proteomes" id="UP000829476">
    <property type="component" value="Chromosome"/>
</dbReference>
<proteinExistence type="predicted"/>
<feature type="transmembrane region" description="Helical" evidence="1">
    <location>
        <begin position="24"/>
        <end position="46"/>
    </location>
</feature>
<protein>
    <submittedName>
        <fullName evidence="2">Uncharacterized protein</fullName>
    </submittedName>
</protein>
<sequence length="55" mass="6108">MIITGAGIPPVNLMRLFPNTISEIHPLAVSVVLLCAYNLTLIMINLKRSSEDERE</sequence>
<evidence type="ECO:0000313" key="3">
    <source>
        <dbReference type="Proteomes" id="UP000829476"/>
    </source>
</evidence>
<organism evidence="2 3">
    <name type="scientific">Zhouia spongiae</name>
    <dbReference type="NCBI Taxonomy" id="2202721"/>
    <lineage>
        <taxon>Bacteria</taxon>
        <taxon>Pseudomonadati</taxon>
        <taxon>Bacteroidota</taxon>
        <taxon>Flavobacteriia</taxon>
        <taxon>Flavobacteriales</taxon>
        <taxon>Flavobacteriaceae</taxon>
        <taxon>Zhouia</taxon>
    </lineage>
</organism>
<keyword evidence="1" id="KW-0812">Transmembrane</keyword>
<gene>
    <name evidence="2" type="ORF">MQE36_02790</name>
</gene>
<keyword evidence="1" id="KW-0472">Membrane</keyword>
<dbReference type="EMBL" id="CP094326">
    <property type="protein sequence ID" value="UNY99279.1"/>
    <property type="molecule type" value="Genomic_DNA"/>
</dbReference>
<evidence type="ECO:0000313" key="2">
    <source>
        <dbReference type="EMBL" id="UNY99279.1"/>
    </source>
</evidence>
<keyword evidence="3" id="KW-1185">Reference proteome</keyword>
<dbReference type="RefSeq" id="WP_242937679.1">
    <property type="nucleotide sequence ID" value="NZ_CP094326.1"/>
</dbReference>